<proteinExistence type="predicted"/>
<reference evidence="1" key="1">
    <citation type="submission" date="2021-05" db="EMBL/GenBank/DDBJ databases">
        <authorList>
            <person name="Scholz U."/>
            <person name="Mascher M."/>
            <person name="Fiebig A."/>
        </authorList>
    </citation>
    <scope>NUCLEOTIDE SEQUENCE [LARGE SCALE GENOMIC DNA]</scope>
</reference>
<reference evidence="1" key="2">
    <citation type="submission" date="2025-09" db="UniProtKB">
        <authorList>
            <consortium name="EnsemblPlants"/>
        </authorList>
    </citation>
    <scope>IDENTIFICATION</scope>
</reference>
<keyword evidence="2" id="KW-1185">Reference proteome</keyword>
<dbReference type="EnsemblPlants" id="AVESA.00010b.r2.4AG0648630.1">
    <property type="protein sequence ID" value="AVESA.00010b.r2.4AG0648630.1.CDS"/>
    <property type="gene ID" value="AVESA.00010b.r2.4AG0648630"/>
</dbReference>
<dbReference type="Proteomes" id="UP001732700">
    <property type="component" value="Chromosome 4A"/>
</dbReference>
<protein>
    <submittedName>
        <fullName evidence="1">Uncharacterized protein</fullName>
    </submittedName>
</protein>
<name>A0ACD5WL29_AVESA</name>
<organism evidence="1 2">
    <name type="scientific">Avena sativa</name>
    <name type="common">Oat</name>
    <dbReference type="NCBI Taxonomy" id="4498"/>
    <lineage>
        <taxon>Eukaryota</taxon>
        <taxon>Viridiplantae</taxon>
        <taxon>Streptophyta</taxon>
        <taxon>Embryophyta</taxon>
        <taxon>Tracheophyta</taxon>
        <taxon>Spermatophyta</taxon>
        <taxon>Magnoliopsida</taxon>
        <taxon>Liliopsida</taxon>
        <taxon>Poales</taxon>
        <taxon>Poaceae</taxon>
        <taxon>BOP clade</taxon>
        <taxon>Pooideae</taxon>
        <taxon>Poodae</taxon>
        <taxon>Poeae</taxon>
        <taxon>Poeae Chloroplast Group 1 (Aveneae type)</taxon>
        <taxon>Aveninae</taxon>
        <taxon>Avena</taxon>
    </lineage>
</organism>
<evidence type="ECO:0000313" key="1">
    <source>
        <dbReference type="EnsemblPlants" id="AVESA.00010b.r2.4AG0648630.1.CDS"/>
    </source>
</evidence>
<accession>A0ACD5WL29</accession>
<sequence>MERLWTPSKASTTEITDLYTSNLVQFNEGSSSIDTLIDWSQIEIAPANEDEIDVPIAEENLCLMLGINDKSGHRRDKAGAAIEASIANINACMDDINEDLLADAALPVSDQMPEENHFWYDKEHPVIEEGSLFPSMEEFKMLLRTFAIRGKFDIQIQDSDTTRFRGHCKGELCRWRITARTIEDGKTVRVNKIVKPHNCS</sequence>
<evidence type="ECO:0000313" key="2">
    <source>
        <dbReference type="Proteomes" id="UP001732700"/>
    </source>
</evidence>